<proteinExistence type="predicted"/>
<feature type="compositionally biased region" description="Polar residues" evidence="1">
    <location>
        <begin position="31"/>
        <end position="42"/>
    </location>
</feature>
<keyword evidence="3" id="KW-1185">Reference proteome</keyword>
<sequence length="488" mass="47253">MPSQSISGSSLLSSNNLPSLSSSVPKPSSSTLFPATPSSTGATVAAKHEVSQPRTSDPSTLNFTSTLPLSTHEGNLSSVSTSSSIMKAESLTSLSHPSVGMHGSKTEPVSQTETSVANMPFKTEKDVQIQTSASQAGLGISTSDLKIGPSLLSTPTELSTNSKPGSQVDLGGSSKSSAVVTSAIRSELPSATPALSPVSQSSEGIVGSVKNAVSDSSHEEEMDEAPEMDQATEFALGNLGGFGIGSTPALTTPKSNPFGVAAPNKNTTFGTSPYMMPAPGGELFRPASFSFQSPQPPAPSQPTNAVNFSGGFNSGSPGQVSAVSGFGQPAQIGAGQQALGSVLGTFGQSRQLGAGLPGSNVASAGSFGSGFAGISTGGFGGGFASASSGGGFASLATGGGGLAAAATVGGGFAPAVTTGGGFAASAGGGFAAAASAGGGFASAATAGTISGGGFGAFSNQQGSGGFSAFGGSSGIGRPPSELFTQMRK</sequence>
<dbReference type="PANTHER" id="PTHR34418">
    <property type="entry name" value="NUCLEAR PORE COMPLEX PROTEIN NUP214 ISOFORM X1"/>
    <property type="match status" value="1"/>
</dbReference>
<name>A0A2G9GD49_9LAMI</name>
<dbReference type="STRING" id="429701.A0A2G9GD49"/>
<dbReference type="GO" id="GO:0006405">
    <property type="term" value="P:RNA export from nucleus"/>
    <property type="evidence" value="ECO:0007669"/>
    <property type="project" value="InterPro"/>
</dbReference>
<evidence type="ECO:0000313" key="3">
    <source>
        <dbReference type="Proteomes" id="UP000231279"/>
    </source>
</evidence>
<comment type="caution">
    <text evidence="2">The sequence shown here is derived from an EMBL/GenBank/DDBJ whole genome shotgun (WGS) entry which is preliminary data.</text>
</comment>
<feature type="region of interest" description="Disordered" evidence="1">
    <location>
        <begin position="469"/>
        <end position="488"/>
    </location>
</feature>
<evidence type="ECO:0000256" key="1">
    <source>
        <dbReference type="SAM" id="MobiDB-lite"/>
    </source>
</evidence>
<feature type="compositionally biased region" description="Polar residues" evidence="1">
    <location>
        <begin position="151"/>
        <end position="165"/>
    </location>
</feature>
<feature type="region of interest" description="Disordered" evidence="1">
    <location>
        <begin position="1"/>
        <end position="82"/>
    </location>
</feature>
<feature type="region of interest" description="Disordered" evidence="1">
    <location>
        <begin position="151"/>
        <end position="174"/>
    </location>
</feature>
<dbReference type="AlphaFoldDB" id="A0A2G9GD49"/>
<organism evidence="2 3">
    <name type="scientific">Handroanthus impetiginosus</name>
    <dbReference type="NCBI Taxonomy" id="429701"/>
    <lineage>
        <taxon>Eukaryota</taxon>
        <taxon>Viridiplantae</taxon>
        <taxon>Streptophyta</taxon>
        <taxon>Embryophyta</taxon>
        <taxon>Tracheophyta</taxon>
        <taxon>Spermatophyta</taxon>
        <taxon>Magnoliopsida</taxon>
        <taxon>eudicotyledons</taxon>
        <taxon>Gunneridae</taxon>
        <taxon>Pentapetalae</taxon>
        <taxon>asterids</taxon>
        <taxon>lamiids</taxon>
        <taxon>Lamiales</taxon>
        <taxon>Bignoniaceae</taxon>
        <taxon>Crescentiina</taxon>
        <taxon>Tabebuia alliance</taxon>
        <taxon>Handroanthus</taxon>
    </lineage>
</organism>
<gene>
    <name evidence="2" type="ORF">CDL12_24570</name>
</gene>
<reference evidence="3" key="1">
    <citation type="journal article" date="2018" name="Gigascience">
        <title>Genome assembly of the Pink Ipe (Handroanthus impetiginosus, Bignoniaceae), a highly valued, ecologically keystone Neotropical timber forest tree.</title>
        <authorList>
            <person name="Silva-Junior O.B."/>
            <person name="Grattapaglia D."/>
            <person name="Novaes E."/>
            <person name="Collevatti R.G."/>
        </authorList>
    </citation>
    <scope>NUCLEOTIDE SEQUENCE [LARGE SCALE GENOMIC DNA]</scope>
    <source>
        <strain evidence="3">cv. UFG-1</strain>
    </source>
</reference>
<dbReference type="OrthoDB" id="248320at2759"/>
<evidence type="ECO:0000313" key="2">
    <source>
        <dbReference type="EMBL" id="PIN02920.1"/>
    </source>
</evidence>
<protein>
    <submittedName>
        <fullName evidence="2">Uncharacterized protein</fullName>
    </submittedName>
</protein>
<dbReference type="GO" id="GO:0017056">
    <property type="term" value="F:structural constituent of nuclear pore"/>
    <property type="evidence" value="ECO:0007669"/>
    <property type="project" value="InterPro"/>
</dbReference>
<dbReference type="Proteomes" id="UP000231279">
    <property type="component" value="Unassembled WGS sequence"/>
</dbReference>
<dbReference type="EMBL" id="NKXS01005713">
    <property type="protein sequence ID" value="PIN02920.1"/>
    <property type="molecule type" value="Genomic_DNA"/>
</dbReference>
<dbReference type="PANTHER" id="PTHR34418:SF3">
    <property type="entry name" value="NUCLEAR PORE COMPLEX PROTEIN NUP214"/>
    <property type="match status" value="1"/>
</dbReference>
<feature type="compositionally biased region" description="Low complexity" evidence="1">
    <location>
        <begin position="1"/>
        <end position="30"/>
    </location>
</feature>
<feature type="compositionally biased region" description="Polar residues" evidence="1">
    <location>
        <begin position="52"/>
        <end position="82"/>
    </location>
</feature>
<feature type="region of interest" description="Disordered" evidence="1">
    <location>
        <begin position="94"/>
        <end position="114"/>
    </location>
</feature>
<accession>A0A2G9GD49</accession>
<dbReference type="InterPro" id="IPR044694">
    <property type="entry name" value="NUP214"/>
</dbReference>